<name>A0A367Y528_9ASCO</name>
<dbReference type="GO" id="GO:0009277">
    <property type="term" value="C:fungal-type cell wall"/>
    <property type="evidence" value="ECO:0007669"/>
    <property type="project" value="TreeGrafter"/>
</dbReference>
<accession>A0A367Y528</accession>
<keyword evidence="4" id="KW-0134">Cell wall</keyword>
<dbReference type="GO" id="GO:0005886">
    <property type="term" value="C:plasma membrane"/>
    <property type="evidence" value="ECO:0007669"/>
    <property type="project" value="UniProtKB-SubCell"/>
</dbReference>
<organism evidence="10 11">
    <name type="scientific">Candida viswanathii</name>
    <dbReference type="NCBI Taxonomy" id="5486"/>
    <lineage>
        <taxon>Eukaryota</taxon>
        <taxon>Fungi</taxon>
        <taxon>Dikarya</taxon>
        <taxon>Ascomycota</taxon>
        <taxon>Saccharomycotina</taxon>
        <taxon>Pichiomycetes</taxon>
        <taxon>Debaryomycetaceae</taxon>
        <taxon>Candida/Lodderomyces clade</taxon>
        <taxon>Candida</taxon>
    </lineage>
</organism>
<dbReference type="PROSITE" id="PS51257">
    <property type="entry name" value="PROKAR_LIPOPROTEIN"/>
    <property type="match status" value="1"/>
</dbReference>
<comment type="caution">
    <text evidence="10">The sequence shown here is derived from an EMBL/GenBank/DDBJ whole genome shotgun (WGS) entry which is preliminary data.</text>
</comment>
<dbReference type="Gene3D" id="3.80.20.20">
    <property type="entry name" value="Receptor L-domain"/>
    <property type="match status" value="1"/>
</dbReference>
<keyword evidence="5" id="KW-0964">Secreted</keyword>
<keyword evidence="7" id="KW-0325">Glycoprotein</keyword>
<dbReference type="InterPro" id="IPR036941">
    <property type="entry name" value="Rcpt_L-dom_sf"/>
</dbReference>
<dbReference type="AlphaFoldDB" id="A0A367Y528"/>
<dbReference type="GO" id="GO:0031505">
    <property type="term" value="P:fungal-type cell wall organization"/>
    <property type="evidence" value="ECO:0007669"/>
    <property type="project" value="TreeGrafter"/>
</dbReference>
<evidence type="ECO:0000313" key="11">
    <source>
        <dbReference type="Proteomes" id="UP000253472"/>
    </source>
</evidence>
<evidence type="ECO:0000256" key="9">
    <source>
        <dbReference type="SAM" id="SignalP"/>
    </source>
</evidence>
<dbReference type="Proteomes" id="UP000253472">
    <property type="component" value="Unassembled WGS sequence"/>
</dbReference>
<proteinExistence type="inferred from homology"/>
<dbReference type="PANTHER" id="PTHR31018:SF3">
    <property type="entry name" value="RECEPTOR PROTEIN-TYROSINE KINASE"/>
    <property type="match status" value="1"/>
</dbReference>
<evidence type="ECO:0000256" key="2">
    <source>
        <dbReference type="ARBA" id="ARBA00004609"/>
    </source>
</evidence>
<gene>
    <name evidence="10" type="primary">ECM33_1</name>
    <name evidence="10" type="ORF">Cantr_08333</name>
</gene>
<comment type="subcellular location">
    <subcellularLocation>
        <location evidence="2">Cell membrane</location>
        <topology evidence="2">Lipid-anchor</topology>
        <topology evidence="2">GPI-anchor</topology>
    </subcellularLocation>
    <subcellularLocation>
        <location evidence="1">Secreted</location>
        <location evidence="1">Cell wall</location>
    </subcellularLocation>
</comment>
<feature type="region of interest" description="Disordered" evidence="8">
    <location>
        <begin position="349"/>
        <end position="415"/>
    </location>
</feature>
<sequence>MQFKHILAISAIAGLASAANNSTLTNATPTVASGCSFSDFTATASAEVQRIAACETAVGDVTIQGTAFGTIELTGLEQFYGGLHINNATQATVVNAPTLQLVSGELEFNANTILSRLNLAQLTTVGSLNLNALPALEDVGLTAGLTSAESVIISDTGLSSLSGIDVYQLQVFNVNNNDNIDTIDSGLREVTDTLDISYNAEKVDVSFPQLSVAKNIVLQSINSISAPNLTATNGSLAVSSSSVEKIEFAKLTSIGNSLTINKNDDLTELDFPELTSIGGALNIADNDELKSFSGFPELKSIGGSVNINGTFDNGTFESLTRIAGGFTLKTDGDLSCSAFNRLNSNGDIRGDRFQCEDRQTTSSSSSSRSGSSTASGSDSDSSETDSSSSSGSSSGSSSSGSSSASSSSAGGAAGSHTGKLASVVAAFAGVGIALF</sequence>
<dbReference type="STRING" id="5486.A0A367Y528"/>
<feature type="signal peptide" evidence="9">
    <location>
        <begin position="1"/>
        <end position="18"/>
    </location>
</feature>
<feature type="chain" id="PRO_5016655046" evidence="9">
    <location>
        <begin position="19"/>
        <end position="435"/>
    </location>
</feature>
<evidence type="ECO:0000256" key="7">
    <source>
        <dbReference type="ARBA" id="ARBA00023180"/>
    </source>
</evidence>
<keyword evidence="11" id="KW-1185">Reference proteome</keyword>
<reference evidence="10 11" key="1">
    <citation type="submission" date="2018-06" db="EMBL/GenBank/DDBJ databases">
        <title>Whole genome sequencing of Candida tropicalis (genome annotated by CSBL at Korea University).</title>
        <authorList>
            <person name="Ahn J."/>
        </authorList>
    </citation>
    <scope>NUCLEOTIDE SEQUENCE [LARGE SCALE GENOMIC DNA]</scope>
    <source>
        <strain evidence="10 11">ATCC 20962</strain>
    </source>
</reference>
<dbReference type="GO" id="GO:0009986">
    <property type="term" value="C:cell surface"/>
    <property type="evidence" value="ECO:0007669"/>
    <property type="project" value="TreeGrafter"/>
</dbReference>
<evidence type="ECO:0000256" key="8">
    <source>
        <dbReference type="SAM" id="MobiDB-lite"/>
    </source>
</evidence>
<evidence type="ECO:0000256" key="3">
    <source>
        <dbReference type="ARBA" id="ARBA00005798"/>
    </source>
</evidence>
<protein>
    <submittedName>
        <fullName evidence="10">Cell wall protein ECM33</fullName>
    </submittedName>
</protein>
<evidence type="ECO:0000256" key="1">
    <source>
        <dbReference type="ARBA" id="ARBA00004191"/>
    </source>
</evidence>
<dbReference type="EMBL" id="QLNQ01000026">
    <property type="protein sequence ID" value="RCK60729.1"/>
    <property type="molecule type" value="Genomic_DNA"/>
</dbReference>
<feature type="compositionally biased region" description="Low complexity" evidence="8">
    <location>
        <begin position="361"/>
        <end position="410"/>
    </location>
</feature>
<dbReference type="SUPFAM" id="SSF52058">
    <property type="entry name" value="L domain-like"/>
    <property type="match status" value="2"/>
</dbReference>
<evidence type="ECO:0000256" key="5">
    <source>
        <dbReference type="ARBA" id="ARBA00022525"/>
    </source>
</evidence>
<evidence type="ECO:0000256" key="4">
    <source>
        <dbReference type="ARBA" id="ARBA00022512"/>
    </source>
</evidence>
<feature type="compositionally biased region" description="Basic and acidic residues" evidence="8">
    <location>
        <begin position="349"/>
        <end position="359"/>
    </location>
</feature>
<comment type="similarity">
    <text evidence="3">Belongs to the SPS2 family.</text>
</comment>
<dbReference type="PANTHER" id="PTHR31018">
    <property type="entry name" value="SPORULATION-SPECIFIC PROTEIN-RELATED"/>
    <property type="match status" value="1"/>
</dbReference>
<dbReference type="OrthoDB" id="536881at2759"/>
<evidence type="ECO:0000256" key="6">
    <source>
        <dbReference type="ARBA" id="ARBA00022729"/>
    </source>
</evidence>
<keyword evidence="6 9" id="KW-0732">Signal</keyword>
<dbReference type="InterPro" id="IPR051648">
    <property type="entry name" value="CWI-Assembly_Regulator"/>
</dbReference>
<evidence type="ECO:0000313" key="10">
    <source>
        <dbReference type="EMBL" id="RCK60729.1"/>
    </source>
</evidence>